<sequence length="416" mass="47184">MDTPIVLSFYVKPSSDSIVIRSMALKEYFLKLTLNVEVLYPTQVHGGLLLCKSKRTEEKISNMRHVLPNGSTIHLVHLTYPMFQQMKCTIGGQTLQSNHITSSLRQCLPFLHAANGKIHVNADKSVVLEGHIFILNAIHSFLLTKASIKERSNNSNLSESINVSSRYLTIKVQTGKLIEQNVETILIPMNDKYRIHKAFDRQIQTVAGTFFSNYFKKLKLKSKPGHEGDIILLPSHGFNIPAKVFAFFIVPRLSNGEVIKDKSSIDLFQTTYERMICHALQSIDQHGITNIAMPILEPSVKFTAERRNANEMTARAMICAIRQYSLNSLIKLKRIIIVDYEAQIKRMGKRVKKYHTAVQKSLPLTNNIDFDGDDGQSFAYIFGVPKIPEIVSSESENDNDIEVEEDQLPYKHHTKV</sequence>
<dbReference type="SUPFAM" id="SSF52949">
    <property type="entry name" value="Macro domain-like"/>
    <property type="match status" value="1"/>
</dbReference>
<dbReference type="EMBL" id="CAJNRG010007143">
    <property type="protein sequence ID" value="CAF2091879.1"/>
    <property type="molecule type" value="Genomic_DNA"/>
</dbReference>
<evidence type="ECO:0008006" key="5">
    <source>
        <dbReference type="Google" id="ProtNLM"/>
    </source>
</evidence>
<dbReference type="Proteomes" id="UP000663842">
    <property type="component" value="Unassembled WGS sequence"/>
</dbReference>
<feature type="region of interest" description="Disordered" evidence="1">
    <location>
        <begin position="394"/>
        <end position="416"/>
    </location>
</feature>
<reference evidence="2" key="1">
    <citation type="submission" date="2021-02" db="EMBL/GenBank/DDBJ databases">
        <authorList>
            <person name="Nowell W R."/>
        </authorList>
    </citation>
    <scope>NUCLEOTIDE SEQUENCE</scope>
</reference>
<evidence type="ECO:0000313" key="2">
    <source>
        <dbReference type="EMBL" id="CAF2091879.1"/>
    </source>
</evidence>
<proteinExistence type="predicted"/>
<dbReference type="EMBL" id="CAJOBF010004147">
    <property type="protein sequence ID" value="CAF4125950.1"/>
    <property type="molecule type" value="Genomic_DNA"/>
</dbReference>
<dbReference type="Proteomes" id="UP000663887">
    <property type="component" value="Unassembled WGS sequence"/>
</dbReference>
<gene>
    <name evidence="3" type="ORF">UXM345_LOCUS23693</name>
    <name evidence="2" type="ORF">XDN619_LOCUS16766</name>
</gene>
<evidence type="ECO:0000313" key="4">
    <source>
        <dbReference type="Proteomes" id="UP000663887"/>
    </source>
</evidence>
<accession>A0A816T0X1</accession>
<evidence type="ECO:0000256" key="1">
    <source>
        <dbReference type="SAM" id="MobiDB-lite"/>
    </source>
</evidence>
<name>A0A816T0X1_9BILA</name>
<protein>
    <recommendedName>
        <fullName evidence="5">Macro domain-containing protein</fullName>
    </recommendedName>
</protein>
<comment type="caution">
    <text evidence="2">The sequence shown here is derived from an EMBL/GenBank/DDBJ whole genome shotgun (WGS) entry which is preliminary data.</text>
</comment>
<feature type="compositionally biased region" description="Acidic residues" evidence="1">
    <location>
        <begin position="395"/>
        <end position="407"/>
    </location>
</feature>
<dbReference type="AlphaFoldDB" id="A0A816T0X1"/>
<dbReference type="Gene3D" id="3.40.220.10">
    <property type="entry name" value="Leucine Aminopeptidase, subunit E, domain 1"/>
    <property type="match status" value="1"/>
</dbReference>
<evidence type="ECO:0000313" key="3">
    <source>
        <dbReference type="EMBL" id="CAF4125950.1"/>
    </source>
</evidence>
<organism evidence="2 4">
    <name type="scientific">Rotaria magnacalcarata</name>
    <dbReference type="NCBI Taxonomy" id="392030"/>
    <lineage>
        <taxon>Eukaryota</taxon>
        <taxon>Metazoa</taxon>
        <taxon>Spiralia</taxon>
        <taxon>Gnathifera</taxon>
        <taxon>Rotifera</taxon>
        <taxon>Eurotatoria</taxon>
        <taxon>Bdelloidea</taxon>
        <taxon>Philodinida</taxon>
        <taxon>Philodinidae</taxon>
        <taxon>Rotaria</taxon>
    </lineage>
</organism>
<dbReference type="InterPro" id="IPR043472">
    <property type="entry name" value="Macro_dom-like"/>
</dbReference>